<dbReference type="HAMAP" id="MF_00340">
    <property type="entry name" value="Ribosomal_bL32"/>
    <property type="match status" value="1"/>
</dbReference>
<gene>
    <name evidence="6" type="primary">rpl32</name>
</gene>
<evidence type="ECO:0000256" key="4">
    <source>
        <dbReference type="ARBA" id="ARBA00035280"/>
    </source>
</evidence>
<reference evidence="6" key="1">
    <citation type="journal article" date="2019" name="Genome Biol. Evol.">
        <title>Plastid Genomes and Proteins Illuminate the Evolution of Eustigmatophyte Algae and Their Bacterial Endosymbionts.</title>
        <authorList>
            <person name="Sevcikova T."/>
            <person name="Yurchenko T."/>
            <person name="Fawley K.P."/>
            <person name="Amaral R."/>
            <person name="Strnad H."/>
            <person name="Santos L.M."/>
            <person name="Fawley M.W."/>
            <person name="Elias M."/>
        </authorList>
    </citation>
    <scope>NUCLEOTIDE SEQUENCE</scope>
</reference>
<proteinExistence type="inferred from homology"/>
<dbReference type="GO" id="GO:0015934">
    <property type="term" value="C:large ribosomal subunit"/>
    <property type="evidence" value="ECO:0007669"/>
    <property type="project" value="InterPro"/>
</dbReference>
<dbReference type="RefSeq" id="YP_009550967.1">
    <property type="nucleotide sequence ID" value="NC_040298.1"/>
</dbReference>
<dbReference type="Pfam" id="PF01783">
    <property type="entry name" value="Ribosomal_L32p"/>
    <property type="match status" value="1"/>
</dbReference>
<dbReference type="PANTHER" id="PTHR36083">
    <property type="entry name" value="50S RIBOSOMAL PROTEIN L32, CHLOROPLASTIC"/>
    <property type="match status" value="1"/>
</dbReference>
<keyword evidence="6" id="KW-0934">Plastid</keyword>
<evidence type="ECO:0000256" key="2">
    <source>
        <dbReference type="ARBA" id="ARBA00022980"/>
    </source>
</evidence>
<dbReference type="GO" id="GO:0006412">
    <property type="term" value="P:translation"/>
    <property type="evidence" value="ECO:0007669"/>
    <property type="project" value="InterPro"/>
</dbReference>
<name>A0A3R5QSG8_9STRA</name>
<organism evidence="6">
    <name type="scientific">Eustigmatophyceae sp. Ndem 8/9T-3m6.8</name>
    <dbReference type="NCBI Taxonomy" id="2506146"/>
    <lineage>
        <taxon>Eukaryota</taxon>
        <taxon>Sar</taxon>
        <taxon>Stramenopiles</taxon>
        <taxon>Ochrophyta</taxon>
        <taxon>Eustigmatophyceae</taxon>
    </lineage>
</organism>
<dbReference type="AlphaFoldDB" id="A0A3R5QSG8"/>
<dbReference type="PANTHER" id="PTHR36083:SF1">
    <property type="entry name" value="LARGE RIBOSOMAL SUBUNIT PROTEIN BL32C"/>
    <property type="match status" value="1"/>
</dbReference>
<evidence type="ECO:0000256" key="5">
    <source>
        <dbReference type="ARBA" id="ARBA00035431"/>
    </source>
</evidence>
<evidence type="ECO:0000256" key="3">
    <source>
        <dbReference type="ARBA" id="ARBA00023274"/>
    </source>
</evidence>
<dbReference type="GeneID" id="38948087"/>
<dbReference type="GO" id="GO:0003735">
    <property type="term" value="F:structural constituent of ribosome"/>
    <property type="evidence" value="ECO:0007669"/>
    <property type="project" value="InterPro"/>
</dbReference>
<geneLocation type="plastid" evidence="6"/>
<evidence type="ECO:0000256" key="1">
    <source>
        <dbReference type="ARBA" id="ARBA00008560"/>
    </source>
</evidence>
<dbReference type="InterPro" id="IPR002677">
    <property type="entry name" value="Ribosomal_bL32"/>
</dbReference>
<comment type="similarity">
    <text evidence="1">Belongs to the bacterial ribosomal protein bL32 family.</text>
</comment>
<accession>A0A3R5QSG8</accession>
<protein>
    <recommendedName>
        <fullName evidence="4">Large ribosomal subunit protein bL32c</fullName>
    </recommendedName>
    <alternativeName>
        <fullName evidence="5">50S ribosomal protein L32, chloroplastic</fullName>
    </alternativeName>
</protein>
<keyword evidence="2 6" id="KW-0689">Ribosomal protein</keyword>
<dbReference type="EMBL" id="MK281456">
    <property type="protein sequence ID" value="QAA11899.1"/>
    <property type="molecule type" value="Genomic_DNA"/>
</dbReference>
<sequence length="55" mass="6213">MAVPKKRKSRSKTKSHRANWLHKASIASKRAWSLAQSIATNNSNSYIVETNNKSE</sequence>
<keyword evidence="3" id="KW-0687">Ribonucleoprotein</keyword>
<dbReference type="InterPro" id="IPR044958">
    <property type="entry name" value="Ribosomal_bL32_plant/cyanobact"/>
</dbReference>
<evidence type="ECO:0000313" key="6">
    <source>
        <dbReference type="EMBL" id="QAA11899.1"/>
    </source>
</evidence>